<organism evidence="2 3">
    <name type="scientific">Romanomermis culicivorax</name>
    <name type="common">Nematode worm</name>
    <dbReference type="NCBI Taxonomy" id="13658"/>
    <lineage>
        <taxon>Eukaryota</taxon>
        <taxon>Metazoa</taxon>
        <taxon>Ecdysozoa</taxon>
        <taxon>Nematoda</taxon>
        <taxon>Enoplea</taxon>
        <taxon>Dorylaimia</taxon>
        <taxon>Mermithida</taxon>
        <taxon>Mermithoidea</taxon>
        <taxon>Mermithidae</taxon>
        <taxon>Romanomermis</taxon>
    </lineage>
</organism>
<evidence type="ECO:0000313" key="2">
    <source>
        <dbReference type="Proteomes" id="UP000887565"/>
    </source>
</evidence>
<keyword evidence="1" id="KW-0812">Transmembrane</keyword>
<name>A0A915KRW8_ROMCU</name>
<feature type="transmembrane region" description="Helical" evidence="1">
    <location>
        <begin position="126"/>
        <end position="147"/>
    </location>
</feature>
<dbReference type="Proteomes" id="UP000887565">
    <property type="component" value="Unplaced"/>
</dbReference>
<dbReference type="AlphaFoldDB" id="A0A915KRW8"/>
<keyword evidence="2" id="KW-1185">Reference proteome</keyword>
<feature type="transmembrane region" description="Helical" evidence="1">
    <location>
        <begin position="167"/>
        <end position="185"/>
    </location>
</feature>
<evidence type="ECO:0000256" key="1">
    <source>
        <dbReference type="SAM" id="Phobius"/>
    </source>
</evidence>
<dbReference type="Gene3D" id="1.20.1070.10">
    <property type="entry name" value="Rhodopsin 7-helix transmembrane proteins"/>
    <property type="match status" value="1"/>
</dbReference>
<keyword evidence="1" id="KW-1133">Transmembrane helix</keyword>
<evidence type="ECO:0000313" key="3">
    <source>
        <dbReference type="WBParaSite" id="nRc.2.0.1.t40403-RA"/>
    </source>
</evidence>
<dbReference type="WBParaSite" id="nRc.2.0.1.t40403-RA">
    <property type="protein sequence ID" value="nRc.2.0.1.t40403-RA"/>
    <property type="gene ID" value="nRc.2.0.1.g40403"/>
</dbReference>
<sequence length="198" mass="21472">MTGGATYVISLVEFLIGTLITVINAVACLISMPKSAQTSNLWNKPDIGRRYLTINIWVSNMFLGLIVAVGHVIASDALYRVSKIENTDGIASVVDCFSVNASLLVIASNFLVGLHRPQRCLGRTKSIHVVAAIWTMTAALNFIKAIVSSLYNYNGSACFPCLSNFEVVTLSLLTLCTVVIFLIGAHKVYIKKKRSTEG</sequence>
<reference evidence="3" key="1">
    <citation type="submission" date="2022-11" db="UniProtKB">
        <authorList>
            <consortium name="WormBaseParasite"/>
        </authorList>
    </citation>
    <scope>IDENTIFICATION</scope>
</reference>
<keyword evidence="1" id="KW-0472">Membrane</keyword>
<feature type="transmembrane region" description="Helical" evidence="1">
    <location>
        <begin position="51"/>
        <end position="74"/>
    </location>
</feature>
<feature type="transmembrane region" description="Helical" evidence="1">
    <location>
        <begin position="6"/>
        <end position="30"/>
    </location>
</feature>
<feature type="transmembrane region" description="Helical" evidence="1">
    <location>
        <begin position="89"/>
        <end position="114"/>
    </location>
</feature>
<proteinExistence type="predicted"/>
<accession>A0A915KRW8</accession>
<protein>
    <submittedName>
        <fullName evidence="3">Uncharacterized protein</fullName>
    </submittedName>
</protein>